<comment type="caution">
    <text evidence="2">The sequence shown here is derived from an EMBL/GenBank/DDBJ whole genome shotgun (WGS) entry which is preliminary data.</text>
</comment>
<dbReference type="PANTHER" id="PTHR11608">
    <property type="entry name" value="BIFUNCTIONAL PROTEIN PYRR"/>
    <property type="match status" value="1"/>
</dbReference>
<protein>
    <recommendedName>
        <fullName evidence="1">Phosphoribosyltransferase domain-containing protein</fullName>
    </recommendedName>
</protein>
<feature type="non-terminal residue" evidence="2">
    <location>
        <position position="1"/>
    </location>
</feature>
<proteinExistence type="predicted"/>
<feature type="domain" description="Phosphoribosyltransferase" evidence="1">
    <location>
        <begin position="2"/>
        <end position="123"/>
    </location>
</feature>
<dbReference type="InterPro" id="IPR050137">
    <property type="entry name" value="PyrR_bifunctional"/>
</dbReference>
<dbReference type="AlphaFoldDB" id="X0XI91"/>
<gene>
    <name evidence="2" type="ORF">S01H1_79725</name>
</gene>
<dbReference type="PANTHER" id="PTHR11608:SF0">
    <property type="entry name" value="BIFUNCTIONAL PROTEIN PYRR"/>
    <property type="match status" value="1"/>
</dbReference>
<reference evidence="2" key="1">
    <citation type="journal article" date="2014" name="Front. Microbiol.">
        <title>High frequency of phylogenetically diverse reductive dehalogenase-homologous genes in deep subseafloor sedimentary metagenomes.</title>
        <authorList>
            <person name="Kawai M."/>
            <person name="Futagami T."/>
            <person name="Toyoda A."/>
            <person name="Takaki Y."/>
            <person name="Nishi S."/>
            <person name="Hori S."/>
            <person name="Arai W."/>
            <person name="Tsubouchi T."/>
            <person name="Morono Y."/>
            <person name="Uchiyama I."/>
            <person name="Ito T."/>
            <person name="Fujiyama A."/>
            <person name="Inagaki F."/>
            <person name="Takami H."/>
        </authorList>
    </citation>
    <scope>NUCLEOTIDE SEQUENCE</scope>
    <source>
        <strain evidence="2">Expedition CK06-06</strain>
    </source>
</reference>
<evidence type="ECO:0000259" key="1">
    <source>
        <dbReference type="Pfam" id="PF00156"/>
    </source>
</evidence>
<sequence>LAVIGIRNRGEVLAARLVDELHKLGAGDIDVGSLDITLYRDDLADLGPQAVVRKTEINFDINGQYIILVDDVLHTGRSVRASLDALIDLGRPKAIRLAVLVDRPGRELPIQADFVGVSVPKEDTTVTVQLTESDGIDEVRVG</sequence>
<dbReference type="Gene3D" id="3.40.50.2020">
    <property type="match status" value="1"/>
</dbReference>
<dbReference type="InterPro" id="IPR000836">
    <property type="entry name" value="PRTase_dom"/>
</dbReference>
<name>X0XI91_9ZZZZ</name>
<dbReference type="NCBIfam" id="NF003549">
    <property type="entry name" value="PRK05205.1-5"/>
    <property type="match status" value="1"/>
</dbReference>
<dbReference type="SUPFAM" id="SSF53271">
    <property type="entry name" value="PRTase-like"/>
    <property type="match status" value="1"/>
</dbReference>
<dbReference type="Pfam" id="PF00156">
    <property type="entry name" value="Pribosyltran"/>
    <property type="match status" value="1"/>
</dbReference>
<accession>X0XI91</accession>
<dbReference type="InterPro" id="IPR029057">
    <property type="entry name" value="PRTase-like"/>
</dbReference>
<evidence type="ECO:0000313" key="2">
    <source>
        <dbReference type="EMBL" id="GAG42860.1"/>
    </source>
</evidence>
<organism evidence="2">
    <name type="scientific">marine sediment metagenome</name>
    <dbReference type="NCBI Taxonomy" id="412755"/>
    <lineage>
        <taxon>unclassified sequences</taxon>
        <taxon>metagenomes</taxon>
        <taxon>ecological metagenomes</taxon>
    </lineage>
</organism>
<dbReference type="CDD" id="cd06223">
    <property type="entry name" value="PRTases_typeI"/>
    <property type="match status" value="1"/>
</dbReference>
<dbReference type="EMBL" id="BARS01053774">
    <property type="protein sequence ID" value="GAG42860.1"/>
    <property type="molecule type" value="Genomic_DNA"/>
</dbReference>